<gene>
    <name evidence="2" type="ORF">N5I32_06205</name>
</gene>
<dbReference type="Pfam" id="PF13403">
    <property type="entry name" value="Hint_2"/>
    <property type="match status" value="1"/>
</dbReference>
<name>A0ABT2NMA5_9RHOB</name>
<dbReference type="Proteomes" id="UP001205601">
    <property type="component" value="Unassembled WGS sequence"/>
</dbReference>
<evidence type="ECO:0000313" key="2">
    <source>
        <dbReference type="EMBL" id="MCT8329099.1"/>
    </source>
</evidence>
<evidence type="ECO:0000313" key="3">
    <source>
        <dbReference type="Proteomes" id="UP001205601"/>
    </source>
</evidence>
<comment type="caution">
    <text evidence="2">The sequence shown here is derived from an EMBL/GenBank/DDBJ whole genome shotgun (WGS) entry which is preliminary data.</text>
</comment>
<evidence type="ECO:0000259" key="1">
    <source>
        <dbReference type="Pfam" id="PF13403"/>
    </source>
</evidence>
<proteinExistence type="predicted"/>
<sequence length="172" mass="19037">MIAMQSHAEYLTTDLTRDFPRTRWARERTTQWTLPGLCWNMRVSTSFGEMPVQGLRANDPLRSATGSYVRVAATDKLHLDEDFLTSCPDAAPIVIPAGCFGPGRPRNDLVVSPHQMVSTSPNPAAPEFRRARDLLGRPGVLRRPTYELTYYLFHCGAPAAISVEGLLIPTAP</sequence>
<feature type="domain" description="Hedgehog/Intein (Hint)" evidence="1">
    <location>
        <begin position="40"/>
        <end position="167"/>
    </location>
</feature>
<keyword evidence="3" id="KW-1185">Reference proteome</keyword>
<dbReference type="EMBL" id="JAOCQF010000001">
    <property type="protein sequence ID" value="MCT8329099.1"/>
    <property type="molecule type" value="Genomic_DNA"/>
</dbReference>
<protein>
    <submittedName>
        <fullName evidence="2">Hint domain-containing protein</fullName>
    </submittedName>
</protein>
<reference evidence="3" key="1">
    <citation type="submission" date="2023-07" db="EMBL/GenBank/DDBJ databases">
        <title>Defluviimonas sediminis sp. nov., isolated from mangrove sediment.</title>
        <authorList>
            <person name="Liu L."/>
            <person name="Li J."/>
            <person name="Huang Y."/>
            <person name="Pan J."/>
            <person name="Li M."/>
        </authorList>
    </citation>
    <scope>NUCLEOTIDE SEQUENCE [LARGE SCALE GENOMIC DNA]</scope>
    <source>
        <strain evidence="3">FT324</strain>
    </source>
</reference>
<organism evidence="2 3">
    <name type="scientific">Albidovulum sediminis</name>
    <dbReference type="NCBI Taxonomy" id="3066345"/>
    <lineage>
        <taxon>Bacteria</taxon>
        <taxon>Pseudomonadati</taxon>
        <taxon>Pseudomonadota</taxon>
        <taxon>Alphaproteobacteria</taxon>
        <taxon>Rhodobacterales</taxon>
        <taxon>Paracoccaceae</taxon>
        <taxon>Albidovulum</taxon>
    </lineage>
</organism>
<accession>A0ABT2NMA5</accession>
<dbReference type="InterPro" id="IPR028992">
    <property type="entry name" value="Hedgehog/Intein_dom"/>
</dbReference>